<evidence type="ECO:0000256" key="3">
    <source>
        <dbReference type="ARBA" id="ARBA00022741"/>
    </source>
</evidence>
<dbReference type="GO" id="GO:0005524">
    <property type="term" value="F:ATP binding"/>
    <property type="evidence" value="ECO:0007669"/>
    <property type="project" value="UniProtKB-KW"/>
</dbReference>
<dbReference type="SUPFAM" id="SSF52540">
    <property type="entry name" value="P-loop containing nucleoside triphosphate hydrolases"/>
    <property type="match status" value="1"/>
</dbReference>
<name>A0A4R3NSB1_9GAMM</name>
<evidence type="ECO:0000256" key="1">
    <source>
        <dbReference type="ARBA" id="ARBA00005417"/>
    </source>
</evidence>
<dbReference type="GO" id="GO:0016887">
    <property type="term" value="F:ATP hydrolysis activity"/>
    <property type="evidence" value="ECO:0007669"/>
    <property type="project" value="InterPro"/>
</dbReference>
<organism evidence="6 7">
    <name type="scientific">Providencia alcalifaciens</name>
    <dbReference type="NCBI Taxonomy" id="126385"/>
    <lineage>
        <taxon>Bacteria</taxon>
        <taxon>Pseudomonadati</taxon>
        <taxon>Pseudomonadota</taxon>
        <taxon>Gammaproteobacteria</taxon>
        <taxon>Enterobacterales</taxon>
        <taxon>Morganellaceae</taxon>
        <taxon>Providencia</taxon>
    </lineage>
</organism>
<dbReference type="Pfam" id="PF00005">
    <property type="entry name" value="ABC_tran"/>
    <property type="match status" value="1"/>
</dbReference>
<dbReference type="Gene3D" id="3.40.50.300">
    <property type="entry name" value="P-loop containing nucleotide triphosphate hydrolases"/>
    <property type="match status" value="1"/>
</dbReference>
<dbReference type="GO" id="GO:0042626">
    <property type="term" value="F:ATPase-coupled transmembrane transporter activity"/>
    <property type="evidence" value="ECO:0007669"/>
    <property type="project" value="TreeGrafter"/>
</dbReference>
<sequence>MLVNMMENRVVSLQQLTFTPQDSEKPILSEINLALSHGNWHCVLGGNGSGKTTLAQLLAGWLPDQLTGNITGNGMTLAQPLGEQSLVELSIERQLVQQSPQLQLSGCTFTVEQEVAFGPENLGLPPEEIVQRVEQALELTFSQNLRTRHPATLSGGEAQRVVLASALAMQPRLLLLDEAFSRLTPAATHRLLTQLKNYSEQTGCCVILFERHLLPALHFCEDFSLLEQGSITAQGDIDAIFLPAQQTINMPDAWRVIGKLMERGSWHSPVPRNEHQLIQGIEACYAAN</sequence>
<evidence type="ECO:0000313" key="7">
    <source>
        <dbReference type="Proteomes" id="UP000295055"/>
    </source>
</evidence>
<dbReference type="InterPro" id="IPR003439">
    <property type="entry name" value="ABC_transporter-like_ATP-bd"/>
</dbReference>
<dbReference type="GO" id="GO:0043190">
    <property type="term" value="C:ATP-binding cassette (ABC) transporter complex"/>
    <property type="evidence" value="ECO:0007669"/>
    <property type="project" value="TreeGrafter"/>
</dbReference>
<keyword evidence="4 6" id="KW-0067">ATP-binding</keyword>
<keyword evidence="2" id="KW-0813">Transport</keyword>
<evidence type="ECO:0000313" key="6">
    <source>
        <dbReference type="EMBL" id="TCT35905.1"/>
    </source>
</evidence>
<dbReference type="InterPro" id="IPR017871">
    <property type="entry name" value="ABC_transporter-like_CS"/>
</dbReference>
<dbReference type="CDD" id="cd03225">
    <property type="entry name" value="ABC_cobalt_CbiO_domain1"/>
    <property type="match status" value="1"/>
</dbReference>
<dbReference type="PROSITE" id="PS00211">
    <property type="entry name" value="ABC_TRANSPORTER_1"/>
    <property type="match status" value="1"/>
</dbReference>
<keyword evidence="3" id="KW-0547">Nucleotide-binding</keyword>
<dbReference type="InterPro" id="IPR003593">
    <property type="entry name" value="AAA+_ATPase"/>
</dbReference>
<dbReference type="RefSeq" id="WP_243698986.1">
    <property type="nucleotide sequence ID" value="NZ_SMAS01000003.1"/>
</dbReference>
<dbReference type="AlphaFoldDB" id="A0A4R3NSB1"/>
<dbReference type="SMART" id="SM00382">
    <property type="entry name" value="AAA"/>
    <property type="match status" value="1"/>
</dbReference>
<gene>
    <name evidence="6" type="ORF">EC835_103362</name>
</gene>
<accession>A0A4R3NSB1</accession>
<feature type="domain" description="ABC transporter" evidence="5">
    <location>
        <begin position="11"/>
        <end position="253"/>
    </location>
</feature>
<evidence type="ECO:0000259" key="5">
    <source>
        <dbReference type="PROSITE" id="PS50893"/>
    </source>
</evidence>
<dbReference type="PROSITE" id="PS50893">
    <property type="entry name" value="ABC_TRANSPORTER_2"/>
    <property type="match status" value="1"/>
</dbReference>
<evidence type="ECO:0000256" key="2">
    <source>
        <dbReference type="ARBA" id="ARBA00022448"/>
    </source>
</evidence>
<dbReference type="Proteomes" id="UP000295055">
    <property type="component" value="Unassembled WGS sequence"/>
</dbReference>
<dbReference type="PANTHER" id="PTHR43553:SF24">
    <property type="entry name" value="ENERGY-COUPLING FACTOR TRANSPORTER ATP-BINDING PROTEIN ECFA1"/>
    <property type="match status" value="1"/>
</dbReference>
<dbReference type="InterPro" id="IPR027417">
    <property type="entry name" value="P-loop_NTPase"/>
</dbReference>
<dbReference type="InterPro" id="IPR050095">
    <property type="entry name" value="ECF_ABC_transporter_ATP-bd"/>
</dbReference>
<evidence type="ECO:0000256" key="4">
    <source>
        <dbReference type="ARBA" id="ARBA00022840"/>
    </source>
</evidence>
<reference evidence="6 7" key="1">
    <citation type="submission" date="2019-03" db="EMBL/GenBank/DDBJ databases">
        <title>Genomic analyses of the natural microbiome of Caenorhabditis elegans.</title>
        <authorList>
            <person name="Samuel B."/>
        </authorList>
    </citation>
    <scope>NUCLEOTIDE SEQUENCE [LARGE SCALE GENOMIC DNA]</scope>
    <source>
        <strain evidence="6 7">JUb102</strain>
    </source>
</reference>
<protein>
    <submittedName>
        <fullName evidence="6">Energy-coupling factor transport system ATP-binding protein</fullName>
    </submittedName>
</protein>
<proteinExistence type="inferred from homology"/>
<dbReference type="EMBL" id="SMAS01000003">
    <property type="protein sequence ID" value="TCT35905.1"/>
    <property type="molecule type" value="Genomic_DNA"/>
</dbReference>
<comment type="caution">
    <text evidence="6">The sequence shown here is derived from an EMBL/GenBank/DDBJ whole genome shotgun (WGS) entry which is preliminary data.</text>
</comment>
<dbReference type="PANTHER" id="PTHR43553">
    <property type="entry name" value="HEAVY METAL TRANSPORTER"/>
    <property type="match status" value="1"/>
</dbReference>
<dbReference type="InterPro" id="IPR015856">
    <property type="entry name" value="ABC_transpr_CbiO/EcfA_su"/>
</dbReference>
<comment type="similarity">
    <text evidence="1">Belongs to the ABC transporter superfamily.</text>
</comment>